<organism evidence="2 3">
    <name type="scientific">Tepidibacillus decaturensis</name>
    <dbReference type="NCBI Taxonomy" id="1413211"/>
    <lineage>
        <taxon>Bacteria</taxon>
        <taxon>Bacillati</taxon>
        <taxon>Bacillota</taxon>
        <taxon>Bacilli</taxon>
        <taxon>Bacillales</taxon>
        <taxon>Bacillaceae</taxon>
        <taxon>Tepidibacillus</taxon>
    </lineage>
</organism>
<dbReference type="EMBL" id="LSKU01000001">
    <property type="protein sequence ID" value="KXG44181.1"/>
    <property type="molecule type" value="Genomic_DNA"/>
</dbReference>
<proteinExistence type="predicted"/>
<name>A0A135L5F8_9BACI</name>
<accession>A0A135L5F8</accession>
<dbReference type="InterPro" id="IPR037522">
    <property type="entry name" value="HD_GYP_dom"/>
</dbReference>
<dbReference type="Pfam" id="PF13487">
    <property type="entry name" value="HD_5"/>
    <property type="match status" value="1"/>
</dbReference>
<feature type="domain" description="HD-GYP" evidence="1">
    <location>
        <begin position="487"/>
        <end position="683"/>
    </location>
</feature>
<dbReference type="Proteomes" id="UP000070352">
    <property type="component" value="Unassembled WGS sequence"/>
</dbReference>
<dbReference type="CDD" id="cd00077">
    <property type="entry name" value="HDc"/>
    <property type="match status" value="1"/>
</dbReference>
<dbReference type="Pfam" id="PF13185">
    <property type="entry name" value="GAF_2"/>
    <property type="match status" value="1"/>
</dbReference>
<dbReference type="PANTHER" id="PTHR43155">
    <property type="entry name" value="CYCLIC DI-GMP PHOSPHODIESTERASE PA4108-RELATED"/>
    <property type="match status" value="1"/>
</dbReference>
<dbReference type="Gene3D" id="3.30.450.40">
    <property type="match status" value="3"/>
</dbReference>
<dbReference type="OrthoDB" id="9759601at2"/>
<protein>
    <recommendedName>
        <fullName evidence="1">HD-GYP domain-containing protein</fullName>
    </recommendedName>
</protein>
<dbReference type="SUPFAM" id="SSF109604">
    <property type="entry name" value="HD-domain/PDEase-like"/>
    <property type="match status" value="1"/>
</dbReference>
<dbReference type="SUPFAM" id="SSF55781">
    <property type="entry name" value="GAF domain-like"/>
    <property type="match status" value="3"/>
</dbReference>
<evidence type="ECO:0000259" key="1">
    <source>
        <dbReference type="PROSITE" id="PS51832"/>
    </source>
</evidence>
<reference evidence="2 3" key="1">
    <citation type="submission" date="2016-02" db="EMBL/GenBank/DDBJ databases">
        <title>Draft Genome for Tepidibacillus decaturensis nov. sp. Strain Z9, an Anaerobic, Moderately Thermophilic and Heterotrophic Bacterium from Deep Subsurface of the Illinois Basin, USA.</title>
        <authorList>
            <person name="Dong Y."/>
            <person name="Chang J.Y."/>
            <person name="Sanford R."/>
            <person name="Fouke B.W."/>
        </authorList>
    </citation>
    <scope>NUCLEOTIDE SEQUENCE [LARGE SCALE GENOMIC DNA]</scope>
    <source>
        <strain evidence="2 3">Z9</strain>
    </source>
</reference>
<evidence type="ECO:0000313" key="2">
    <source>
        <dbReference type="EMBL" id="KXG44181.1"/>
    </source>
</evidence>
<dbReference type="PANTHER" id="PTHR43155:SF2">
    <property type="entry name" value="CYCLIC DI-GMP PHOSPHODIESTERASE PA4108"/>
    <property type="match status" value="1"/>
</dbReference>
<sequence>MDSFHSKLETLYHISHSFVTSYDLNTVLTSIINEIEKLNQFDLVCIYMLEGNKLYLKRKTGSLSDRIIGNHSIEVGEGIIGRVVKVKEPLLVNNLSTFPNEVNHFQVPIQSQYCIPLIMNQQPLGAIYFGSKQLHAFSQDDVNFLLSLATSSTIAIYNAINYNILHAISRITTVTSRNREVIHAYPELVEELLKVMRFDGLKITFPHPFRIGEMICFPIYLNREVVPLMKKILPLDGSATKGILKKRIPQVTNQNEFYNEDQFTYPLTFKTTLRIPFIVKGRPIGVIHIYSERENAYNEWEIETISQLILQLSPSLDNIIEIVYQSEVRRIKKVVKQLSTELGYTDQLEQTLLKNARLAKRYLHYSEVYVWLLDQERLTLKLLNQPNIELAITDNSIIVRSFMEKQTLAINESFALSDIHPKLGKRVGKSGLMVPLCDEVENQCVGVFLLIDRNYPIRFSQESIYIANEYIRPLGTHILRHLKNAQLEKTNLMMIQALTVALDKKDAETQGHSRRVTSFSLAIAKRLNVNEALMKRIQWGALLHDIGKIGIPDAILLKPGKLTDEEWKIMKQHPQIGYEMIQNIEFLEGAVDVVLYHHEHFDGKGYPFGLVGEEIPLPARIFAIADAFDTITSKRPYKEPKSIEFAREVIKNAIGSHFCPMCAQAFLEIPIDELKQIQLEHNEKILAKSYAL</sequence>
<dbReference type="AlphaFoldDB" id="A0A135L5F8"/>
<dbReference type="Gene3D" id="1.10.3210.10">
    <property type="entry name" value="Hypothetical protein af1432"/>
    <property type="match status" value="1"/>
</dbReference>
<dbReference type="InterPro" id="IPR029016">
    <property type="entry name" value="GAF-like_dom_sf"/>
</dbReference>
<gene>
    <name evidence="2" type="ORF">U473_09345</name>
</gene>
<dbReference type="InterPro" id="IPR003607">
    <property type="entry name" value="HD/PDEase_dom"/>
</dbReference>
<dbReference type="PROSITE" id="PS51832">
    <property type="entry name" value="HD_GYP"/>
    <property type="match status" value="1"/>
</dbReference>
<dbReference type="SMART" id="SM00065">
    <property type="entry name" value="GAF"/>
    <property type="match status" value="2"/>
</dbReference>
<keyword evidence="3" id="KW-1185">Reference proteome</keyword>
<dbReference type="InterPro" id="IPR003018">
    <property type="entry name" value="GAF"/>
</dbReference>
<dbReference type="STRING" id="1413211.U473_09345"/>
<dbReference type="NCBIfam" id="TIGR00277">
    <property type="entry name" value="HDIG"/>
    <property type="match status" value="1"/>
</dbReference>
<dbReference type="InterPro" id="IPR006675">
    <property type="entry name" value="HDIG_dom"/>
</dbReference>
<dbReference type="SMART" id="SM00471">
    <property type="entry name" value="HDc"/>
    <property type="match status" value="1"/>
</dbReference>
<evidence type="ECO:0000313" key="3">
    <source>
        <dbReference type="Proteomes" id="UP000070352"/>
    </source>
</evidence>
<dbReference type="RefSeq" id="WP_068725586.1">
    <property type="nucleotide sequence ID" value="NZ_LSKU01000001.1"/>
</dbReference>
<comment type="caution">
    <text evidence="2">The sequence shown here is derived from an EMBL/GenBank/DDBJ whole genome shotgun (WGS) entry which is preliminary data.</text>
</comment>